<feature type="transmembrane region" description="Helical" evidence="1">
    <location>
        <begin position="87"/>
        <end position="105"/>
    </location>
</feature>
<accession>A0A512B301</accession>
<dbReference type="OrthoDB" id="4826010at2"/>
<sequence>MQNKREKLLGRLRSHYRLEFFNAFGLPFLFVLNSIVHKQPIGINSIAAFILNGIILLEGSFLWYSIYRKLTTKLNTDFISILRLFKFINLLLIILTLNLIVVNQFKSTFEQVGAIAFLILAILEHINYFEVQLMYDSKNDLKYLQLFKKLKISKLKILINNYK</sequence>
<evidence type="ECO:0000256" key="1">
    <source>
        <dbReference type="SAM" id="Phobius"/>
    </source>
</evidence>
<reference evidence="2 3" key="1">
    <citation type="submission" date="2019-07" db="EMBL/GenBank/DDBJ databases">
        <title>Whole genome shotgun sequence of Adhaeribacter aerolatus NBRC 106133.</title>
        <authorList>
            <person name="Hosoyama A."/>
            <person name="Uohara A."/>
            <person name="Ohji S."/>
            <person name="Ichikawa N."/>
        </authorList>
    </citation>
    <scope>NUCLEOTIDE SEQUENCE [LARGE SCALE GENOMIC DNA]</scope>
    <source>
        <strain evidence="2 3">NBRC 106133</strain>
    </source>
</reference>
<protein>
    <submittedName>
        <fullName evidence="2">Uncharacterized protein</fullName>
    </submittedName>
</protein>
<name>A0A512B301_9BACT</name>
<keyword evidence="3" id="KW-1185">Reference proteome</keyword>
<dbReference type="Proteomes" id="UP000321532">
    <property type="component" value="Unassembled WGS sequence"/>
</dbReference>
<proteinExistence type="predicted"/>
<comment type="caution">
    <text evidence="2">The sequence shown here is derived from an EMBL/GenBank/DDBJ whole genome shotgun (WGS) entry which is preliminary data.</text>
</comment>
<gene>
    <name evidence="2" type="ORF">AAE02nite_39880</name>
</gene>
<dbReference type="RefSeq" id="WP_146902121.1">
    <property type="nucleotide sequence ID" value="NZ_BJYS01000034.1"/>
</dbReference>
<feature type="transmembrane region" description="Helical" evidence="1">
    <location>
        <begin position="20"/>
        <end position="37"/>
    </location>
</feature>
<keyword evidence="1" id="KW-0812">Transmembrane</keyword>
<feature type="transmembrane region" description="Helical" evidence="1">
    <location>
        <begin position="43"/>
        <end position="66"/>
    </location>
</feature>
<feature type="transmembrane region" description="Helical" evidence="1">
    <location>
        <begin position="111"/>
        <end position="129"/>
    </location>
</feature>
<keyword evidence="1" id="KW-1133">Transmembrane helix</keyword>
<dbReference type="EMBL" id="BJYS01000034">
    <property type="protein sequence ID" value="GEO06324.1"/>
    <property type="molecule type" value="Genomic_DNA"/>
</dbReference>
<evidence type="ECO:0000313" key="2">
    <source>
        <dbReference type="EMBL" id="GEO06324.1"/>
    </source>
</evidence>
<evidence type="ECO:0000313" key="3">
    <source>
        <dbReference type="Proteomes" id="UP000321532"/>
    </source>
</evidence>
<organism evidence="2 3">
    <name type="scientific">Adhaeribacter aerolatus</name>
    <dbReference type="NCBI Taxonomy" id="670289"/>
    <lineage>
        <taxon>Bacteria</taxon>
        <taxon>Pseudomonadati</taxon>
        <taxon>Bacteroidota</taxon>
        <taxon>Cytophagia</taxon>
        <taxon>Cytophagales</taxon>
        <taxon>Hymenobacteraceae</taxon>
        <taxon>Adhaeribacter</taxon>
    </lineage>
</organism>
<keyword evidence="1" id="KW-0472">Membrane</keyword>
<dbReference type="AlphaFoldDB" id="A0A512B301"/>